<sequence>MHYVIYCRDNPSTPTRRDEHYDEHRTYLKSTAIKIVLAGPWLDEKGKVKIGSMLVVDTESIEEAKAFQRNDPFARHAVWSEAFVNPYVINIDNRS</sequence>
<evidence type="ECO:0000313" key="4">
    <source>
        <dbReference type="Proteomes" id="UP000050297"/>
    </source>
</evidence>
<evidence type="ECO:0000256" key="1">
    <source>
        <dbReference type="ARBA" id="ARBA00007689"/>
    </source>
</evidence>
<proteinExistence type="inferred from homology"/>
<comment type="caution">
    <text evidence="3">The sequence shown here is derived from an EMBL/GenBank/DDBJ whole genome shotgun (WGS) entry which is preliminary data.</text>
</comment>
<dbReference type="InterPro" id="IPR011008">
    <property type="entry name" value="Dimeric_a/b-barrel"/>
</dbReference>
<gene>
    <name evidence="3" type="ORF">ALO91_03397</name>
</gene>
<name>A0A0P9GVD5_PSESX</name>
<evidence type="ECO:0000259" key="2">
    <source>
        <dbReference type="Pfam" id="PF03795"/>
    </source>
</evidence>
<dbReference type="InterPro" id="IPR005545">
    <property type="entry name" value="YCII"/>
</dbReference>
<dbReference type="InterPro" id="IPR051807">
    <property type="entry name" value="Sec-metab_biosynth-assoc"/>
</dbReference>
<protein>
    <submittedName>
        <fullName evidence="3">YciI-like protein</fullName>
    </submittedName>
</protein>
<dbReference type="SUPFAM" id="SSF54909">
    <property type="entry name" value="Dimeric alpha+beta barrel"/>
    <property type="match status" value="1"/>
</dbReference>
<dbReference type="RefSeq" id="WP_004407690.1">
    <property type="nucleotide sequence ID" value="NZ_LGAR01000114.1"/>
</dbReference>
<comment type="similarity">
    <text evidence="1">Belongs to the YciI family.</text>
</comment>
<dbReference type="PANTHER" id="PTHR33606:SF3">
    <property type="entry name" value="PROTEIN YCII"/>
    <property type="match status" value="1"/>
</dbReference>
<feature type="domain" description="YCII-related" evidence="2">
    <location>
        <begin position="1"/>
        <end position="82"/>
    </location>
</feature>
<evidence type="ECO:0000313" key="3">
    <source>
        <dbReference type="EMBL" id="KPW09176.1"/>
    </source>
</evidence>
<dbReference type="Gene3D" id="3.30.70.1060">
    <property type="entry name" value="Dimeric alpha+beta barrel"/>
    <property type="match status" value="1"/>
</dbReference>
<dbReference type="AlphaFoldDB" id="A0A0P9GVD5"/>
<dbReference type="PANTHER" id="PTHR33606">
    <property type="entry name" value="PROTEIN YCII"/>
    <property type="match status" value="1"/>
</dbReference>
<dbReference type="EMBL" id="LJPM01000589">
    <property type="protein sequence ID" value="KPW09176.1"/>
    <property type="molecule type" value="Genomic_DNA"/>
</dbReference>
<dbReference type="Pfam" id="PF03795">
    <property type="entry name" value="YCII"/>
    <property type="match status" value="1"/>
</dbReference>
<dbReference type="Proteomes" id="UP000050297">
    <property type="component" value="Unassembled WGS sequence"/>
</dbReference>
<accession>A0A0P9GVD5</accession>
<dbReference type="PATRIC" id="fig|199198.5.peg.4828"/>
<organism evidence="3 4">
    <name type="scientific">Pseudomonas syringae pv. aceris</name>
    <dbReference type="NCBI Taxonomy" id="199198"/>
    <lineage>
        <taxon>Bacteria</taxon>
        <taxon>Pseudomonadati</taxon>
        <taxon>Pseudomonadota</taxon>
        <taxon>Gammaproteobacteria</taxon>
        <taxon>Pseudomonadales</taxon>
        <taxon>Pseudomonadaceae</taxon>
        <taxon>Pseudomonas</taxon>
        <taxon>Pseudomonas syringae</taxon>
    </lineage>
</organism>
<reference evidence="3 4" key="1">
    <citation type="submission" date="2015-09" db="EMBL/GenBank/DDBJ databases">
        <title>Genome announcement of multiple Pseudomonas syringae strains.</title>
        <authorList>
            <person name="Thakur S."/>
            <person name="Wang P.W."/>
            <person name="Gong Y."/>
            <person name="Weir B.S."/>
            <person name="Guttman D.S."/>
        </authorList>
    </citation>
    <scope>NUCLEOTIDE SEQUENCE [LARGE SCALE GENOMIC DNA]</scope>
    <source>
        <strain evidence="3 4">ICMP2802</strain>
    </source>
</reference>